<evidence type="ECO:0000256" key="2">
    <source>
        <dbReference type="ARBA" id="ARBA00022692"/>
    </source>
</evidence>
<comment type="subcellular location">
    <subcellularLocation>
        <location evidence="1">Membrane</location>
    </subcellularLocation>
</comment>
<evidence type="ECO:0000256" key="7">
    <source>
        <dbReference type="ARBA" id="ARBA00023136"/>
    </source>
</evidence>
<keyword evidence="5" id="KW-0130">Cell adhesion</keyword>
<accession>A0A7Y7ZEX2</accession>
<dbReference type="Gene3D" id="2.60.40.3440">
    <property type="match status" value="4"/>
</dbReference>
<keyword evidence="6" id="KW-1133">Transmembrane helix</keyword>
<keyword evidence="7" id="KW-0472">Membrane</keyword>
<dbReference type="Proteomes" id="UP000542695">
    <property type="component" value="Unassembled WGS sequence"/>
</dbReference>
<dbReference type="PANTHER" id="PTHR24025:SF23">
    <property type="entry name" value="NEURAL-CADHERIN"/>
    <property type="match status" value="1"/>
</dbReference>
<dbReference type="AlphaFoldDB" id="A0A7Y7ZEX2"/>
<dbReference type="GO" id="GO:0007156">
    <property type="term" value="P:homophilic cell adhesion via plasma membrane adhesion molecules"/>
    <property type="evidence" value="ECO:0007669"/>
    <property type="project" value="InterPro"/>
</dbReference>
<dbReference type="GO" id="GO:0005509">
    <property type="term" value="F:calcium ion binding"/>
    <property type="evidence" value="ECO:0007669"/>
    <property type="project" value="InterPro"/>
</dbReference>
<keyword evidence="3" id="KW-0677">Repeat</keyword>
<keyword evidence="4" id="KW-0106">Calcium</keyword>
<evidence type="ECO:0000256" key="1">
    <source>
        <dbReference type="ARBA" id="ARBA00004370"/>
    </source>
</evidence>
<reference evidence="9 10" key="1">
    <citation type="submission" date="2020-04" db="EMBL/GenBank/DDBJ databases">
        <title>Molecular characterization of pseudomonads from Agaricus bisporus reveal novel blotch 2 pathogens in Western Europe.</title>
        <authorList>
            <person name="Taparia T."/>
            <person name="Krijger M."/>
            <person name="Haynes E."/>
            <person name="Elpinstone J.G."/>
            <person name="Noble R."/>
            <person name="Van Der Wolf J."/>
        </authorList>
    </citation>
    <scope>NUCLEOTIDE SEQUENCE [LARGE SCALE GENOMIC DNA]</scope>
    <source>
        <strain evidence="9 10">P7765</strain>
    </source>
</reference>
<evidence type="ECO:0000313" key="9">
    <source>
        <dbReference type="EMBL" id="NWC83138.1"/>
    </source>
</evidence>
<keyword evidence="2" id="KW-0812">Transmembrane</keyword>
<dbReference type="RefSeq" id="WP_177011034.1">
    <property type="nucleotide sequence ID" value="NZ_JACARV010000080.1"/>
</dbReference>
<name>A0A7Y7ZEX2_PSEPU</name>
<sequence length="546" mass="56428">MALLLKRIFSGACRSRGNDPSEFPGRRDASSLVIFGAFIVAALYSTTGTAAVECSYQRDVHQYRVAGIDSCNMPSRCGYRYILSINGVDRYKSYTDPVSFPYIVDGVKFTRGVQAASYNEQGQSTAGNTYRVTGYQVCAEPLNSAPSVSDTGLVTAEDTSGAIALGAYDPDGGDFHSFSIVSSVNPAYGSAYISGTTLVFTPSPNWYGTTSLTYNATDSQGAVSNVATVTITVTPVNDPPVAEPNSLATYEDTAGAITLSAADIDSPPPTVFQIVSAPNSAYGTAWISGSTLTFSPAANWSGTTSLTFIAQDSAGAWSAPATVTITVYPVNDAPVAQPTALIVNEDTSGAVPLSATDIDSPPPGVFQIVTAPNGAHGTASISGSTLTFTPAPNWNGSTSLTFRAQDSAGAWSAPATVNITVVAVNDAPVAQPKTLTINEDTQGSVALSASDIDSPVPTVFQIVTGPSAAHGTATISGSTLTFEPALNWNGQTSLTYRAQDSAGAWSNPATVSITVNPVNDVPVGASVLKIRTKESRPVEVRISVGN</sequence>
<evidence type="ECO:0000259" key="8">
    <source>
        <dbReference type="PROSITE" id="PS50268"/>
    </source>
</evidence>
<evidence type="ECO:0000256" key="5">
    <source>
        <dbReference type="ARBA" id="ARBA00022889"/>
    </source>
</evidence>
<dbReference type="InterPro" id="IPR050971">
    <property type="entry name" value="Cadherin-domain_protein"/>
</dbReference>
<dbReference type="Pfam" id="PF17963">
    <property type="entry name" value="Big_9"/>
    <property type="match status" value="4"/>
</dbReference>
<feature type="domain" description="Cadherin" evidence="8">
    <location>
        <begin position="429"/>
        <end position="524"/>
    </location>
</feature>
<proteinExistence type="predicted"/>
<dbReference type="GO" id="GO:0005911">
    <property type="term" value="C:cell-cell junction"/>
    <property type="evidence" value="ECO:0007669"/>
    <property type="project" value="TreeGrafter"/>
</dbReference>
<evidence type="ECO:0000256" key="4">
    <source>
        <dbReference type="ARBA" id="ARBA00022837"/>
    </source>
</evidence>
<dbReference type="InterPro" id="IPR002126">
    <property type="entry name" value="Cadherin-like_dom"/>
</dbReference>
<dbReference type="PROSITE" id="PS50268">
    <property type="entry name" value="CADHERIN_2"/>
    <property type="match status" value="1"/>
</dbReference>
<dbReference type="GO" id="GO:0016020">
    <property type="term" value="C:membrane"/>
    <property type="evidence" value="ECO:0007669"/>
    <property type="project" value="UniProtKB-SubCell"/>
</dbReference>
<organism evidence="9 10">
    <name type="scientific">Pseudomonas putida</name>
    <name type="common">Arthrobacter siderocapsulatus</name>
    <dbReference type="NCBI Taxonomy" id="303"/>
    <lineage>
        <taxon>Bacteria</taxon>
        <taxon>Pseudomonadati</taxon>
        <taxon>Pseudomonadota</taxon>
        <taxon>Gammaproteobacteria</taxon>
        <taxon>Pseudomonadales</taxon>
        <taxon>Pseudomonadaceae</taxon>
        <taxon>Pseudomonas</taxon>
    </lineage>
</organism>
<dbReference type="NCBIfam" id="NF012211">
    <property type="entry name" value="tand_rpt_95"/>
    <property type="match status" value="4"/>
</dbReference>
<comment type="caution">
    <text evidence="9">The sequence shown here is derived from an EMBL/GenBank/DDBJ whole genome shotgun (WGS) entry which is preliminary data.</text>
</comment>
<evidence type="ECO:0000313" key="10">
    <source>
        <dbReference type="Proteomes" id="UP000542695"/>
    </source>
</evidence>
<protein>
    <submittedName>
        <fullName evidence="9">Tandem-95 repeat protein</fullName>
    </submittedName>
</protein>
<dbReference type="PANTHER" id="PTHR24025">
    <property type="entry name" value="DESMOGLEIN FAMILY MEMBER"/>
    <property type="match status" value="1"/>
</dbReference>
<evidence type="ECO:0000256" key="3">
    <source>
        <dbReference type="ARBA" id="ARBA00022737"/>
    </source>
</evidence>
<evidence type="ECO:0000256" key="6">
    <source>
        <dbReference type="ARBA" id="ARBA00022989"/>
    </source>
</evidence>
<dbReference type="EMBL" id="JACARV010000080">
    <property type="protein sequence ID" value="NWC83138.1"/>
    <property type="molecule type" value="Genomic_DNA"/>
</dbReference>
<gene>
    <name evidence="9" type="ORF">HX798_23025</name>
</gene>